<evidence type="ECO:0000313" key="2">
    <source>
        <dbReference type="EMBL" id="TIA92949.1"/>
    </source>
</evidence>
<keyword evidence="3" id="KW-1185">Reference proteome</keyword>
<reference evidence="2 3" key="1">
    <citation type="submission" date="2019-03" db="EMBL/GenBank/DDBJ databases">
        <title>Sequencing 23 genomes of Wallemia ichthyophaga.</title>
        <authorList>
            <person name="Gostincar C."/>
        </authorList>
    </citation>
    <scope>NUCLEOTIDE SEQUENCE [LARGE SCALE GENOMIC DNA]</scope>
    <source>
        <strain evidence="2 3">EXF-5753</strain>
    </source>
</reference>
<name>A0A4T0FVZ7_9BASI</name>
<dbReference type="Proteomes" id="UP000310189">
    <property type="component" value="Unassembled WGS sequence"/>
</dbReference>
<feature type="domain" description="F-box" evidence="1">
    <location>
        <begin position="1"/>
        <end position="27"/>
    </location>
</feature>
<evidence type="ECO:0000313" key="3">
    <source>
        <dbReference type="Proteomes" id="UP000310189"/>
    </source>
</evidence>
<evidence type="ECO:0000259" key="1">
    <source>
        <dbReference type="PROSITE" id="PS50181"/>
    </source>
</evidence>
<organism evidence="2 3">
    <name type="scientific">Wallemia hederae</name>
    <dbReference type="NCBI Taxonomy" id="1540922"/>
    <lineage>
        <taxon>Eukaryota</taxon>
        <taxon>Fungi</taxon>
        <taxon>Dikarya</taxon>
        <taxon>Basidiomycota</taxon>
        <taxon>Wallemiomycotina</taxon>
        <taxon>Wallemiomycetes</taxon>
        <taxon>Wallemiales</taxon>
        <taxon>Wallemiaceae</taxon>
        <taxon>Wallemia</taxon>
    </lineage>
</organism>
<accession>A0A4T0FVZ7</accession>
<dbReference type="OrthoDB" id="3357076at2759"/>
<dbReference type="PROSITE" id="PS50181">
    <property type="entry name" value="FBOX"/>
    <property type="match status" value="1"/>
</dbReference>
<dbReference type="InterPro" id="IPR001810">
    <property type="entry name" value="F-box_dom"/>
</dbReference>
<comment type="caution">
    <text evidence="2">The sequence shown here is derived from an EMBL/GenBank/DDBJ whole genome shotgun (WGS) entry which is preliminary data.</text>
</comment>
<gene>
    <name evidence="2" type="ORF">E3P99_00416</name>
</gene>
<dbReference type="AlphaFoldDB" id="A0A4T0FVZ7"/>
<dbReference type="EMBL" id="SPNW01000004">
    <property type="protein sequence ID" value="TIA92949.1"/>
    <property type="molecule type" value="Genomic_DNA"/>
</dbReference>
<proteinExistence type="predicted"/>
<sequence>MLNLPFELVDEIISYLSFEDRQNLTLVKNLSAASSWRALQTMSVTDFDKNGLSVVTSPRVADNVRNLTVNCEFSIKLPHLCSTMRHLQTLQLDLRFISHQMELFSKGGSIKAFGGLSLTTFLPTSNTITGLTLRLHSTNDIHCNRIVLDELILRYPCLETLAIIFEKQSGLVADDIEPVMTRLAELPLSVVVVKWQQGCSYDRLRVLSARKTKTASSASASASASALRRVVGRLERVAIASSLFHFEQIAGKYGY</sequence>
<dbReference type="Pfam" id="PF00646">
    <property type="entry name" value="F-box"/>
    <property type="match status" value="1"/>
</dbReference>
<protein>
    <recommendedName>
        <fullName evidence="1">F-box domain-containing protein</fullName>
    </recommendedName>
</protein>